<dbReference type="PANTHER" id="PTHR22923">
    <property type="entry name" value="CEREBELLIN-RELATED"/>
    <property type="match status" value="1"/>
</dbReference>
<dbReference type="Pfam" id="PF00386">
    <property type="entry name" value="C1q"/>
    <property type="match status" value="1"/>
</dbReference>
<accession>A0A8T0BFX4</accession>
<dbReference type="Gene3D" id="2.60.120.40">
    <property type="match status" value="1"/>
</dbReference>
<evidence type="ECO:0000313" key="7">
    <source>
        <dbReference type="EMBL" id="KAF7705949.1"/>
    </source>
</evidence>
<protein>
    <recommendedName>
        <fullName evidence="6">C1q domain-containing protein</fullName>
    </recommendedName>
</protein>
<feature type="coiled-coil region" evidence="4">
    <location>
        <begin position="28"/>
        <end position="90"/>
    </location>
</feature>
<comment type="caution">
    <text evidence="7">The sequence shown here is derived from an EMBL/GenBank/DDBJ whole genome shotgun (WGS) entry which is preliminary data.</text>
</comment>
<dbReference type="OrthoDB" id="10070467at2759"/>
<proteinExistence type="predicted"/>
<dbReference type="SUPFAM" id="SSF49842">
    <property type="entry name" value="TNF-like"/>
    <property type="match status" value="1"/>
</dbReference>
<evidence type="ECO:0000256" key="2">
    <source>
        <dbReference type="ARBA" id="ARBA00022525"/>
    </source>
</evidence>
<dbReference type="InterPro" id="IPR001073">
    <property type="entry name" value="C1q_dom"/>
</dbReference>
<name>A0A8T0BFX4_SILME</name>
<evidence type="ECO:0000256" key="4">
    <source>
        <dbReference type="SAM" id="Coils"/>
    </source>
</evidence>
<feature type="signal peptide" evidence="5">
    <location>
        <begin position="1"/>
        <end position="18"/>
    </location>
</feature>
<dbReference type="AlphaFoldDB" id="A0A8T0BFX4"/>
<dbReference type="PRINTS" id="PR00007">
    <property type="entry name" value="COMPLEMNTC1Q"/>
</dbReference>
<dbReference type="SMART" id="SM00110">
    <property type="entry name" value="C1Q"/>
    <property type="match status" value="1"/>
</dbReference>
<dbReference type="GO" id="GO:0005576">
    <property type="term" value="C:extracellular region"/>
    <property type="evidence" value="ECO:0007669"/>
    <property type="project" value="UniProtKB-SubCell"/>
</dbReference>
<dbReference type="InterPro" id="IPR008983">
    <property type="entry name" value="Tumour_necrosis_fac-like_dom"/>
</dbReference>
<dbReference type="EMBL" id="JABFDY010000006">
    <property type="protein sequence ID" value="KAF7705949.1"/>
    <property type="molecule type" value="Genomic_DNA"/>
</dbReference>
<evidence type="ECO:0000256" key="3">
    <source>
        <dbReference type="ARBA" id="ARBA00022729"/>
    </source>
</evidence>
<keyword evidence="8" id="KW-1185">Reference proteome</keyword>
<evidence type="ECO:0000313" key="8">
    <source>
        <dbReference type="Proteomes" id="UP000606274"/>
    </source>
</evidence>
<evidence type="ECO:0000256" key="1">
    <source>
        <dbReference type="ARBA" id="ARBA00004613"/>
    </source>
</evidence>
<evidence type="ECO:0000256" key="5">
    <source>
        <dbReference type="SAM" id="SignalP"/>
    </source>
</evidence>
<sequence>MSPIGRFVLLLCACCVYSQDFMEPSVNVLSEIAKIRSLEERMKNTEEALQRQSNVVTELTSTLRDVMNENAVLKTTLHTLQENMETLKTANEGSKVAFSASLLASGSGHEGPYRDVPSPLIYKKVVTNYGNGYDSNTGIFTAPVGGVYYFRFYAHCHADTRMAVSLYKNGNIQCSVFSWKPITNGNAGNGIILTLEKGDQMFTKLWQNSWVYDDPASYTSFGGFLLFPL</sequence>
<evidence type="ECO:0000259" key="6">
    <source>
        <dbReference type="PROSITE" id="PS50871"/>
    </source>
</evidence>
<comment type="subcellular location">
    <subcellularLocation>
        <location evidence="1">Secreted</location>
    </subcellularLocation>
</comment>
<feature type="domain" description="C1q" evidence="6">
    <location>
        <begin position="91"/>
        <end position="229"/>
    </location>
</feature>
<keyword evidence="2" id="KW-0964">Secreted</keyword>
<dbReference type="PROSITE" id="PS50871">
    <property type="entry name" value="C1Q"/>
    <property type="match status" value="1"/>
</dbReference>
<dbReference type="PANTHER" id="PTHR22923:SF102">
    <property type="entry name" value="CEREBELLIN 13-RELATED"/>
    <property type="match status" value="1"/>
</dbReference>
<keyword evidence="3 5" id="KW-0732">Signal</keyword>
<dbReference type="Proteomes" id="UP000606274">
    <property type="component" value="Unassembled WGS sequence"/>
</dbReference>
<feature type="chain" id="PRO_5035821525" description="C1q domain-containing protein" evidence="5">
    <location>
        <begin position="19"/>
        <end position="229"/>
    </location>
</feature>
<gene>
    <name evidence="7" type="ORF">HF521_019203</name>
</gene>
<dbReference type="InterPro" id="IPR050822">
    <property type="entry name" value="Cerebellin_Synaptic_Org"/>
</dbReference>
<organism evidence="7 8">
    <name type="scientific">Silurus meridionalis</name>
    <name type="common">Southern catfish</name>
    <name type="synonym">Silurus soldatovi meridionalis</name>
    <dbReference type="NCBI Taxonomy" id="175797"/>
    <lineage>
        <taxon>Eukaryota</taxon>
        <taxon>Metazoa</taxon>
        <taxon>Chordata</taxon>
        <taxon>Craniata</taxon>
        <taxon>Vertebrata</taxon>
        <taxon>Euteleostomi</taxon>
        <taxon>Actinopterygii</taxon>
        <taxon>Neopterygii</taxon>
        <taxon>Teleostei</taxon>
        <taxon>Ostariophysi</taxon>
        <taxon>Siluriformes</taxon>
        <taxon>Siluridae</taxon>
        <taxon>Silurus</taxon>
    </lineage>
</organism>
<keyword evidence="4" id="KW-0175">Coiled coil</keyword>
<reference evidence="7" key="1">
    <citation type="submission" date="2020-08" db="EMBL/GenBank/DDBJ databases">
        <title>Chromosome-level assembly of Southern catfish (Silurus meridionalis) provides insights into visual adaptation to the nocturnal and benthic lifestyles.</title>
        <authorList>
            <person name="Zhang Y."/>
            <person name="Wang D."/>
            <person name="Peng Z."/>
        </authorList>
    </citation>
    <scope>NUCLEOTIDE SEQUENCE</scope>
    <source>
        <strain evidence="7">SWU-2019-XX</strain>
        <tissue evidence="7">Muscle</tissue>
    </source>
</reference>